<evidence type="ECO:0000313" key="2">
    <source>
        <dbReference type="Proteomes" id="UP001159363"/>
    </source>
</evidence>
<dbReference type="PANTHER" id="PTHR22930">
    <property type="match status" value="1"/>
</dbReference>
<gene>
    <name evidence="1" type="ORF">PR048_004763</name>
</gene>
<feature type="non-terminal residue" evidence="1">
    <location>
        <position position="507"/>
    </location>
</feature>
<proteinExistence type="predicted"/>
<dbReference type="EMBL" id="JARBHB010000002">
    <property type="protein sequence ID" value="KAJ8892183.1"/>
    <property type="molecule type" value="Genomic_DNA"/>
</dbReference>
<keyword evidence="2" id="KW-1185">Reference proteome</keyword>
<sequence length="507" mass="57881">MQAREITYRFETESGLPQVLGPTDGTHIPIIPPSYGYRDFINRNNWPSTVLQAVVDHRYLFRDKSCGVPGADHDATVLKHPLLFKKAAKVLTKASRDINGCEISPFLKGDPVYPLLPWLITGHRDHTAPEKESFNVYHNRAIQWLGCVEESEVELPQPNPQYGEAHKDAYAVLTSREHYSGTSLLADLRFHHVGGLYKNFTRMHPTDFEFLLSLIGHKISKQDTTFRKAIPAQERLVLTLRFLATGDSFASLQYLFKVSKQSISRIVSEVCKAIVEALKNYIQVLIPQPIYHGHQNLGEGMTDHQHLGIVRYGNRWECVVINKILQSILVNTIKGGNCYQYNYSHNVSIKIKNLFCTWLQIPQTQEERMEVAEGFDAKWNFPHCIGSLDGKHIALQCPRLSGSEFYNFKGFFSIVLFAVVDANYNFTSERVKTKKFNYRVCRARQVVENVFRDSLFCLSSVKKTNAIGTGKGIIRRTFDSEEAGDVTNGFWRAVDNKTSYIRLLRRI</sequence>
<accession>A0ABQ9I6B1</accession>
<evidence type="ECO:0000313" key="1">
    <source>
        <dbReference type="EMBL" id="KAJ8892183.1"/>
    </source>
</evidence>
<protein>
    <recommendedName>
        <fullName evidence="3">Nuclease HARBI1</fullName>
    </recommendedName>
</protein>
<dbReference type="PANTHER" id="PTHR22930:SF269">
    <property type="entry name" value="NUCLEASE HARBI1-LIKE PROTEIN"/>
    <property type="match status" value="1"/>
</dbReference>
<comment type="caution">
    <text evidence="1">The sequence shown here is derived from an EMBL/GenBank/DDBJ whole genome shotgun (WGS) entry which is preliminary data.</text>
</comment>
<organism evidence="1 2">
    <name type="scientific">Dryococelus australis</name>
    <dbReference type="NCBI Taxonomy" id="614101"/>
    <lineage>
        <taxon>Eukaryota</taxon>
        <taxon>Metazoa</taxon>
        <taxon>Ecdysozoa</taxon>
        <taxon>Arthropoda</taxon>
        <taxon>Hexapoda</taxon>
        <taxon>Insecta</taxon>
        <taxon>Pterygota</taxon>
        <taxon>Neoptera</taxon>
        <taxon>Polyneoptera</taxon>
        <taxon>Phasmatodea</taxon>
        <taxon>Verophasmatodea</taxon>
        <taxon>Anareolatae</taxon>
        <taxon>Phasmatidae</taxon>
        <taxon>Eurycanthinae</taxon>
        <taxon>Dryococelus</taxon>
    </lineage>
</organism>
<dbReference type="Proteomes" id="UP001159363">
    <property type="component" value="Chromosome 2"/>
</dbReference>
<reference evidence="1 2" key="1">
    <citation type="submission" date="2023-02" db="EMBL/GenBank/DDBJ databases">
        <title>LHISI_Scaffold_Assembly.</title>
        <authorList>
            <person name="Stuart O.P."/>
            <person name="Cleave R."/>
            <person name="Magrath M.J.L."/>
            <person name="Mikheyev A.S."/>
        </authorList>
    </citation>
    <scope>NUCLEOTIDE SEQUENCE [LARGE SCALE GENOMIC DNA]</scope>
    <source>
        <strain evidence="1">Daus_M_001</strain>
        <tissue evidence="1">Leg muscle</tissue>
    </source>
</reference>
<name>A0ABQ9I6B1_9NEOP</name>
<evidence type="ECO:0008006" key="3">
    <source>
        <dbReference type="Google" id="ProtNLM"/>
    </source>
</evidence>
<dbReference type="InterPro" id="IPR045249">
    <property type="entry name" value="HARBI1-like"/>
</dbReference>